<dbReference type="Proteomes" id="UP000322887">
    <property type="component" value="Chromosome"/>
</dbReference>
<accession>A0ABX5YH71</accession>
<evidence type="ECO:0000313" key="1">
    <source>
        <dbReference type="EMBL" id="QEG15092.1"/>
    </source>
</evidence>
<sequence>MRMRDFQYETVISETSAGSHREIKVSQSPLTVFTSAAGFRCLNCHRSSMNCFGLVISCGHGQNVIYKRPYVIRILIFMMVMLRFRRQSGEHTGAVNAVNPQITFNQRIIEYQREQEIRLRV</sequence>
<proteinExistence type="predicted"/>
<name>A0ABX5YH71_9PLAN</name>
<gene>
    <name evidence="1" type="ORF">GmarT_09300</name>
</gene>
<dbReference type="EMBL" id="CP042910">
    <property type="protein sequence ID" value="QEG15092.1"/>
    <property type="molecule type" value="Genomic_DNA"/>
</dbReference>
<keyword evidence="2" id="KW-1185">Reference proteome</keyword>
<reference evidence="1 2" key="1">
    <citation type="submission" date="2019-08" db="EMBL/GenBank/DDBJ databases">
        <title>Deep-cultivation of Planctomycetes and their phenomic and genomic characterization uncovers novel biology.</title>
        <authorList>
            <person name="Wiegand S."/>
            <person name="Jogler M."/>
            <person name="Boedeker C."/>
            <person name="Pinto D."/>
            <person name="Vollmers J."/>
            <person name="Rivas-Marin E."/>
            <person name="Kohn T."/>
            <person name="Peeters S.H."/>
            <person name="Heuer A."/>
            <person name="Rast P."/>
            <person name="Oberbeckmann S."/>
            <person name="Bunk B."/>
            <person name="Jeske O."/>
            <person name="Meyerdierks A."/>
            <person name="Storesund J.E."/>
            <person name="Kallscheuer N."/>
            <person name="Luecker S."/>
            <person name="Lage O.M."/>
            <person name="Pohl T."/>
            <person name="Merkel B.J."/>
            <person name="Hornburger P."/>
            <person name="Mueller R.-W."/>
            <person name="Bruemmer F."/>
            <person name="Labrenz M."/>
            <person name="Spormann A.M."/>
            <person name="Op den Camp H."/>
            <person name="Overmann J."/>
            <person name="Amann R."/>
            <person name="Jetten M.S.M."/>
            <person name="Mascher T."/>
            <person name="Medema M.H."/>
            <person name="Devos D.P."/>
            <person name="Kaster A.-K."/>
            <person name="Ovreas L."/>
            <person name="Rohde M."/>
            <person name="Galperin M.Y."/>
            <person name="Jogler C."/>
        </authorList>
    </citation>
    <scope>NUCLEOTIDE SEQUENCE [LARGE SCALE GENOMIC DNA]</scope>
    <source>
        <strain evidence="1 2">DSM 8797</strain>
    </source>
</reference>
<organism evidence="1 2">
    <name type="scientific">Gimesia maris</name>
    <dbReference type="NCBI Taxonomy" id="122"/>
    <lineage>
        <taxon>Bacteria</taxon>
        <taxon>Pseudomonadati</taxon>
        <taxon>Planctomycetota</taxon>
        <taxon>Planctomycetia</taxon>
        <taxon>Planctomycetales</taxon>
        <taxon>Planctomycetaceae</taxon>
        <taxon>Gimesia</taxon>
    </lineage>
</organism>
<evidence type="ECO:0000313" key="2">
    <source>
        <dbReference type="Proteomes" id="UP000322887"/>
    </source>
</evidence>
<protein>
    <submittedName>
        <fullName evidence="1">Uncharacterized protein</fullName>
    </submittedName>
</protein>